<proteinExistence type="predicted"/>
<accession>A0A0V0U855</accession>
<reference evidence="2 3" key="1">
    <citation type="submission" date="2015-01" db="EMBL/GenBank/DDBJ databases">
        <title>Evolution of Trichinella species and genotypes.</title>
        <authorList>
            <person name="Korhonen P.K."/>
            <person name="Edoardo P."/>
            <person name="Giuseppe L.R."/>
            <person name="Gasser R.B."/>
        </authorList>
    </citation>
    <scope>NUCLEOTIDE SEQUENCE [LARGE SCALE GENOMIC DNA]</scope>
    <source>
        <strain evidence="2">ISS417</strain>
    </source>
</reference>
<dbReference type="Proteomes" id="UP000055048">
    <property type="component" value="Unassembled WGS sequence"/>
</dbReference>
<evidence type="ECO:0000256" key="1">
    <source>
        <dbReference type="SAM" id="Phobius"/>
    </source>
</evidence>
<sequence length="62" mass="7347">MILKKYACKKNVEEKKTKWRDFRQQQQQTVVVAVAGTLKFILFLVTSQFCVPIYGWIFAFDN</sequence>
<keyword evidence="1" id="KW-0472">Membrane</keyword>
<keyword evidence="1" id="KW-1133">Transmembrane helix</keyword>
<feature type="transmembrane region" description="Helical" evidence="1">
    <location>
        <begin position="30"/>
        <end position="57"/>
    </location>
</feature>
<name>A0A0V0U855_9BILA</name>
<gene>
    <name evidence="2" type="ORF">T05_15202</name>
</gene>
<keyword evidence="1" id="KW-0812">Transmembrane</keyword>
<dbReference type="EMBL" id="JYDJ01000044">
    <property type="protein sequence ID" value="KRX47301.1"/>
    <property type="molecule type" value="Genomic_DNA"/>
</dbReference>
<evidence type="ECO:0000313" key="2">
    <source>
        <dbReference type="EMBL" id="KRX47301.1"/>
    </source>
</evidence>
<evidence type="ECO:0000313" key="3">
    <source>
        <dbReference type="Proteomes" id="UP000055048"/>
    </source>
</evidence>
<organism evidence="2 3">
    <name type="scientific">Trichinella murrelli</name>
    <dbReference type="NCBI Taxonomy" id="144512"/>
    <lineage>
        <taxon>Eukaryota</taxon>
        <taxon>Metazoa</taxon>
        <taxon>Ecdysozoa</taxon>
        <taxon>Nematoda</taxon>
        <taxon>Enoplea</taxon>
        <taxon>Dorylaimia</taxon>
        <taxon>Trichinellida</taxon>
        <taxon>Trichinellidae</taxon>
        <taxon>Trichinella</taxon>
    </lineage>
</organism>
<dbReference type="AlphaFoldDB" id="A0A0V0U855"/>
<comment type="caution">
    <text evidence="2">The sequence shown here is derived from an EMBL/GenBank/DDBJ whole genome shotgun (WGS) entry which is preliminary data.</text>
</comment>
<keyword evidence="3" id="KW-1185">Reference proteome</keyword>
<protein>
    <submittedName>
        <fullName evidence="2">Uncharacterized protein</fullName>
    </submittedName>
</protein>